<name>A0A538UBG9_UNCEI</name>
<evidence type="ECO:0000313" key="3">
    <source>
        <dbReference type="Proteomes" id="UP000319836"/>
    </source>
</evidence>
<feature type="compositionally biased region" description="Basic and acidic residues" evidence="1">
    <location>
        <begin position="35"/>
        <end position="44"/>
    </location>
</feature>
<gene>
    <name evidence="2" type="ORF">E6K80_00715</name>
</gene>
<feature type="region of interest" description="Disordered" evidence="1">
    <location>
        <begin position="1"/>
        <end position="63"/>
    </location>
</feature>
<protein>
    <submittedName>
        <fullName evidence="2">Uncharacterized protein</fullName>
    </submittedName>
</protein>
<comment type="caution">
    <text evidence="2">The sequence shown here is derived from an EMBL/GenBank/DDBJ whole genome shotgun (WGS) entry which is preliminary data.</text>
</comment>
<reference evidence="2 3" key="1">
    <citation type="journal article" date="2019" name="Nat. Microbiol.">
        <title>Mediterranean grassland soil C-N compound turnover is dependent on rainfall and depth, and is mediated by genomically divergent microorganisms.</title>
        <authorList>
            <person name="Diamond S."/>
            <person name="Andeer P.F."/>
            <person name="Li Z."/>
            <person name="Crits-Christoph A."/>
            <person name="Burstein D."/>
            <person name="Anantharaman K."/>
            <person name="Lane K.R."/>
            <person name="Thomas B.C."/>
            <person name="Pan C."/>
            <person name="Northen T.R."/>
            <person name="Banfield J.F."/>
        </authorList>
    </citation>
    <scope>NUCLEOTIDE SEQUENCE [LARGE SCALE GENOMIC DNA]</scope>
    <source>
        <strain evidence="2">WS_10</strain>
    </source>
</reference>
<feature type="compositionally biased region" description="Basic residues" evidence="1">
    <location>
        <begin position="45"/>
        <end position="63"/>
    </location>
</feature>
<sequence length="63" mass="7302">MTARKDSRGNPKRERPAEQAPLEDLGEAEVEHEEEPPRAPEGKRIHPRRRAPLVSNKGRKKRR</sequence>
<organism evidence="2 3">
    <name type="scientific">Eiseniibacteriota bacterium</name>
    <dbReference type="NCBI Taxonomy" id="2212470"/>
    <lineage>
        <taxon>Bacteria</taxon>
        <taxon>Candidatus Eiseniibacteriota</taxon>
    </lineage>
</organism>
<feature type="compositionally biased region" description="Acidic residues" evidence="1">
    <location>
        <begin position="24"/>
        <end position="34"/>
    </location>
</feature>
<dbReference type="AlphaFoldDB" id="A0A538UBG9"/>
<proteinExistence type="predicted"/>
<accession>A0A538UBG9</accession>
<dbReference type="Proteomes" id="UP000319836">
    <property type="component" value="Unassembled WGS sequence"/>
</dbReference>
<feature type="compositionally biased region" description="Basic and acidic residues" evidence="1">
    <location>
        <begin position="1"/>
        <end position="17"/>
    </location>
</feature>
<dbReference type="EMBL" id="VBPA01000016">
    <property type="protein sequence ID" value="TMQ73224.1"/>
    <property type="molecule type" value="Genomic_DNA"/>
</dbReference>
<evidence type="ECO:0000256" key="1">
    <source>
        <dbReference type="SAM" id="MobiDB-lite"/>
    </source>
</evidence>
<evidence type="ECO:0000313" key="2">
    <source>
        <dbReference type="EMBL" id="TMQ73224.1"/>
    </source>
</evidence>